<keyword evidence="1" id="KW-0479">Metal-binding</keyword>
<gene>
    <name evidence="3" type="ORF">WOLCODRAFT_84550</name>
</gene>
<feature type="non-terminal residue" evidence="3">
    <location>
        <position position="1"/>
    </location>
</feature>
<name>A0A2H3JSE1_WOLCO</name>
<dbReference type="GO" id="GO:0008270">
    <property type="term" value="F:zinc ion binding"/>
    <property type="evidence" value="ECO:0007669"/>
    <property type="project" value="UniProtKB-KW"/>
</dbReference>
<dbReference type="AlphaFoldDB" id="A0A2H3JSE1"/>
<evidence type="ECO:0000256" key="1">
    <source>
        <dbReference type="PROSITE-ProRule" id="PRU00042"/>
    </source>
</evidence>
<evidence type="ECO:0000313" key="4">
    <source>
        <dbReference type="Proteomes" id="UP000218811"/>
    </source>
</evidence>
<dbReference type="InterPro" id="IPR036236">
    <property type="entry name" value="Znf_C2H2_sf"/>
</dbReference>
<dbReference type="Proteomes" id="UP000218811">
    <property type="component" value="Unassembled WGS sequence"/>
</dbReference>
<dbReference type="Pfam" id="PF12874">
    <property type="entry name" value="zf-met"/>
    <property type="match status" value="1"/>
</dbReference>
<dbReference type="PROSITE" id="PS00028">
    <property type="entry name" value="ZINC_FINGER_C2H2_1"/>
    <property type="match status" value="1"/>
</dbReference>
<protein>
    <recommendedName>
        <fullName evidence="2">C2H2-type domain-containing protein</fullName>
    </recommendedName>
</protein>
<dbReference type="EMBL" id="KB467943">
    <property type="protein sequence ID" value="PCH38947.1"/>
    <property type="molecule type" value="Genomic_DNA"/>
</dbReference>
<dbReference type="STRING" id="742152.A0A2H3JSE1"/>
<dbReference type="OMA" id="HEVEDHN"/>
<evidence type="ECO:0000313" key="3">
    <source>
        <dbReference type="EMBL" id="PCH38947.1"/>
    </source>
</evidence>
<feature type="domain" description="C2H2-type" evidence="2">
    <location>
        <begin position="117"/>
        <end position="141"/>
    </location>
</feature>
<reference evidence="3 4" key="1">
    <citation type="journal article" date="2012" name="Science">
        <title>The Paleozoic origin of enzymatic lignin decomposition reconstructed from 31 fungal genomes.</title>
        <authorList>
            <person name="Floudas D."/>
            <person name="Binder M."/>
            <person name="Riley R."/>
            <person name="Barry K."/>
            <person name="Blanchette R.A."/>
            <person name="Henrissat B."/>
            <person name="Martinez A.T."/>
            <person name="Otillar R."/>
            <person name="Spatafora J.W."/>
            <person name="Yadav J.S."/>
            <person name="Aerts A."/>
            <person name="Benoit I."/>
            <person name="Boyd A."/>
            <person name="Carlson A."/>
            <person name="Copeland A."/>
            <person name="Coutinho P.M."/>
            <person name="de Vries R.P."/>
            <person name="Ferreira P."/>
            <person name="Findley K."/>
            <person name="Foster B."/>
            <person name="Gaskell J."/>
            <person name="Glotzer D."/>
            <person name="Gorecki P."/>
            <person name="Heitman J."/>
            <person name="Hesse C."/>
            <person name="Hori C."/>
            <person name="Igarashi K."/>
            <person name="Jurgens J.A."/>
            <person name="Kallen N."/>
            <person name="Kersten P."/>
            <person name="Kohler A."/>
            <person name="Kuees U."/>
            <person name="Kumar T.K.A."/>
            <person name="Kuo A."/>
            <person name="LaButti K."/>
            <person name="Larrondo L.F."/>
            <person name="Lindquist E."/>
            <person name="Ling A."/>
            <person name="Lombard V."/>
            <person name="Lucas S."/>
            <person name="Lundell T."/>
            <person name="Martin R."/>
            <person name="McLaughlin D.J."/>
            <person name="Morgenstern I."/>
            <person name="Morin E."/>
            <person name="Murat C."/>
            <person name="Nagy L.G."/>
            <person name="Nolan M."/>
            <person name="Ohm R.A."/>
            <person name="Patyshakuliyeva A."/>
            <person name="Rokas A."/>
            <person name="Ruiz-Duenas F.J."/>
            <person name="Sabat G."/>
            <person name="Salamov A."/>
            <person name="Samejima M."/>
            <person name="Schmutz J."/>
            <person name="Slot J.C."/>
            <person name="St John F."/>
            <person name="Stenlid J."/>
            <person name="Sun H."/>
            <person name="Sun S."/>
            <person name="Syed K."/>
            <person name="Tsang A."/>
            <person name="Wiebenga A."/>
            <person name="Young D."/>
            <person name="Pisabarro A."/>
            <person name="Eastwood D.C."/>
            <person name="Martin F."/>
            <person name="Cullen D."/>
            <person name="Grigoriev I.V."/>
            <person name="Hibbett D.S."/>
        </authorList>
    </citation>
    <scope>NUCLEOTIDE SEQUENCE [LARGE SCALE GENOMIC DNA]</scope>
    <source>
        <strain evidence="3 4">MD-104</strain>
    </source>
</reference>
<keyword evidence="1" id="KW-0863">Zinc-finger</keyword>
<organism evidence="3 4">
    <name type="scientific">Wolfiporia cocos (strain MD-104)</name>
    <name type="common">Brown rot fungus</name>
    <dbReference type="NCBI Taxonomy" id="742152"/>
    <lineage>
        <taxon>Eukaryota</taxon>
        <taxon>Fungi</taxon>
        <taxon>Dikarya</taxon>
        <taxon>Basidiomycota</taxon>
        <taxon>Agaricomycotina</taxon>
        <taxon>Agaricomycetes</taxon>
        <taxon>Polyporales</taxon>
        <taxon>Phaeolaceae</taxon>
        <taxon>Wolfiporia</taxon>
    </lineage>
</organism>
<dbReference type="InterPro" id="IPR013087">
    <property type="entry name" value="Znf_C2H2_type"/>
</dbReference>
<dbReference type="SUPFAM" id="SSF57667">
    <property type="entry name" value="beta-beta-alpha zinc fingers"/>
    <property type="match status" value="1"/>
</dbReference>
<dbReference type="PROSITE" id="PS50157">
    <property type="entry name" value="ZINC_FINGER_C2H2_2"/>
    <property type="match status" value="1"/>
</dbReference>
<keyword evidence="1" id="KW-0862">Zinc</keyword>
<evidence type="ECO:0000259" key="2">
    <source>
        <dbReference type="PROSITE" id="PS50157"/>
    </source>
</evidence>
<dbReference type="OrthoDB" id="6077919at2759"/>
<sequence>HWQDTHNLCIYCNRTFIKTDELQQHLPCPQNRERTIVCPGNKCIKRFYSGAGLLAHLESGACRSGMNRPQINRLAVELDTNRVVTNPARLLHGPDGPTAPESMITPATALSYNGSNYECFLCHREFAHLAGLNQHLTSPVHEEKIYRCPEAWDGCGAEFSALSVLCAHVEGGSKGCKIKRFNAPVQSVISTMAATLKGLVL</sequence>
<accession>A0A2H3JSE1</accession>
<proteinExistence type="predicted"/>
<dbReference type="Gene3D" id="3.30.160.60">
    <property type="entry name" value="Classic Zinc Finger"/>
    <property type="match status" value="1"/>
</dbReference>
<keyword evidence="4" id="KW-1185">Reference proteome</keyword>